<dbReference type="Gene3D" id="3.90.1200.10">
    <property type="match status" value="1"/>
</dbReference>
<sequence length="303" mass="34399">MAEQSDTDDPGCVACGWTALKEKRCHYSSHVKLFYGASDRGVWSIGSDVILKERPDEGPKAKIEAKTLGFLAKATAADTSIKIPAPKHIRDWVDRDRRYFTLTERIQGQTLEQAWPSLSESQRISIADQIVQVRKQLRSKFTSTSMQTIDQGPCYPGLLFLDIKPHGPFHSDLELWDALALAYSNLPQPIFDKLRKGFPNSEPFVLTHGDLNLGNIMVQDGQVVGILDWEYAAYLPVWYDYISAAFAFTEMDVEWKNLLRERLAVNDVSYDDVRVVWKDLISLKKYPNLDEKGKAALERLTSK</sequence>
<reference evidence="2 3" key="1">
    <citation type="submission" date="2015-04" db="EMBL/GenBank/DDBJ databases">
        <authorList>
            <person name="Syromyatnikov M.Y."/>
            <person name="Popov V.N."/>
        </authorList>
    </citation>
    <scope>NUCLEOTIDE SEQUENCE [LARGE SCALE GENOMIC DNA]</scope>
    <source>
        <strain evidence="2">WF-38-12</strain>
    </source>
</reference>
<evidence type="ECO:0000313" key="2">
    <source>
        <dbReference type="EMBL" id="CRG83008.1"/>
    </source>
</evidence>
<dbReference type="STRING" id="28573.A0A0U1LJ46"/>
<dbReference type="InterPro" id="IPR002575">
    <property type="entry name" value="Aminoglycoside_PTrfase"/>
</dbReference>
<dbReference type="Proteomes" id="UP000054383">
    <property type="component" value="Unassembled WGS sequence"/>
</dbReference>
<gene>
    <name evidence="2" type="ORF">PISL3812_00356</name>
</gene>
<dbReference type="CDD" id="cd05120">
    <property type="entry name" value="APH_ChoK_like"/>
    <property type="match status" value="1"/>
</dbReference>
<dbReference type="EMBL" id="CVMT01000001">
    <property type="protein sequence ID" value="CRG83008.1"/>
    <property type="molecule type" value="Genomic_DNA"/>
</dbReference>
<dbReference type="SUPFAM" id="SSF56112">
    <property type="entry name" value="Protein kinase-like (PK-like)"/>
    <property type="match status" value="1"/>
</dbReference>
<dbReference type="Pfam" id="PF01636">
    <property type="entry name" value="APH"/>
    <property type="match status" value="1"/>
</dbReference>
<dbReference type="OrthoDB" id="8300194at2759"/>
<dbReference type="InterPro" id="IPR011009">
    <property type="entry name" value="Kinase-like_dom_sf"/>
</dbReference>
<feature type="domain" description="Aminoglycoside phosphotransferase" evidence="1">
    <location>
        <begin position="36"/>
        <end position="250"/>
    </location>
</feature>
<organism evidence="2 3">
    <name type="scientific">Talaromyces islandicus</name>
    <name type="common">Penicillium islandicum</name>
    <dbReference type="NCBI Taxonomy" id="28573"/>
    <lineage>
        <taxon>Eukaryota</taxon>
        <taxon>Fungi</taxon>
        <taxon>Dikarya</taxon>
        <taxon>Ascomycota</taxon>
        <taxon>Pezizomycotina</taxon>
        <taxon>Eurotiomycetes</taxon>
        <taxon>Eurotiomycetidae</taxon>
        <taxon>Eurotiales</taxon>
        <taxon>Trichocomaceae</taxon>
        <taxon>Talaromyces</taxon>
        <taxon>Talaromyces sect. Islandici</taxon>
    </lineage>
</organism>
<name>A0A0U1LJ46_TALIS</name>
<dbReference type="InterPro" id="IPR051678">
    <property type="entry name" value="AGP_Transferase"/>
</dbReference>
<accession>A0A0U1LJ46</accession>
<protein>
    <recommendedName>
        <fullName evidence="1">Aminoglycoside phosphotransferase domain-containing protein</fullName>
    </recommendedName>
</protein>
<dbReference type="OMA" id="KEKRCHY"/>
<dbReference type="PANTHER" id="PTHR21310:SF48">
    <property type="entry name" value="AMINOGLYCOSIDE PHOSPHOTRANSFERASE DOMAIN-CONTAINING PROTEIN"/>
    <property type="match status" value="1"/>
</dbReference>
<evidence type="ECO:0000313" key="3">
    <source>
        <dbReference type="Proteomes" id="UP000054383"/>
    </source>
</evidence>
<keyword evidence="3" id="KW-1185">Reference proteome</keyword>
<dbReference type="PANTHER" id="PTHR21310">
    <property type="entry name" value="AMINOGLYCOSIDE PHOSPHOTRANSFERASE-RELATED-RELATED"/>
    <property type="match status" value="1"/>
</dbReference>
<proteinExistence type="predicted"/>
<evidence type="ECO:0000259" key="1">
    <source>
        <dbReference type="Pfam" id="PF01636"/>
    </source>
</evidence>
<dbReference type="AlphaFoldDB" id="A0A0U1LJ46"/>